<gene>
    <name evidence="3" type="ORF">AVDCRST_MAG68-3182</name>
</gene>
<feature type="domain" description="Dynamin N-terminal" evidence="2">
    <location>
        <begin position="84"/>
        <end position="150"/>
    </location>
</feature>
<keyword evidence="1" id="KW-0812">Transmembrane</keyword>
<dbReference type="CDD" id="cd09912">
    <property type="entry name" value="DLP_2"/>
    <property type="match status" value="1"/>
</dbReference>
<organism evidence="3">
    <name type="scientific">uncultured Gemmatimonadota bacterium</name>
    <dbReference type="NCBI Taxonomy" id="203437"/>
    <lineage>
        <taxon>Bacteria</taxon>
        <taxon>Pseudomonadati</taxon>
        <taxon>Gemmatimonadota</taxon>
        <taxon>environmental samples</taxon>
    </lineage>
</organism>
<evidence type="ECO:0000256" key="1">
    <source>
        <dbReference type="SAM" id="Phobius"/>
    </source>
</evidence>
<dbReference type="GO" id="GO:0005525">
    <property type="term" value="F:GTP binding"/>
    <property type="evidence" value="ECO:0007669"/>
    <property type="project" value="InterPro"/>
</dbReference>
<accession>A0A6J4LXN3</accession>
<dbReference type="AlphaFoldDB" id="A0A6J4LXN3"/>
<dbReference type="InterPro" id="IPR005225">
    <property type="entry name" value="Small_GTP-bd"/>
</dbReference>
<keyword evidence="1" id="KW-0472">Membrane</keyword>
<dbReference type="PANTHER" id="PTHR43681:SF1">
    <property type="entry name" value="SARCALUMENIN"/>
    <property type="match status" value="1"/>
</dbReference>
<feature type="transmembrane region" description="Helical" evidence="1">
    <location>
        <begin position="445"/>
        <end position="462"/>
    </location>
</feature>
<keyword evidence="1" id="KW-1133">Transmembrane helix</keyword>
<dbReference type="InterPro" id="IPR045063">
    <property type="entry name" value="Dynamin_N"/>
</dbReference>
<evidence type="ECO:0000259" key="2">
    <source>
        <dbReference type="Pfam" id="PF00350"/>
    </source>
</evidence>
<proteinExistence type="predicted"/>
<sequence>MEADDLRHFNQAREALSSFFLLVIAGEFNSGKSSFINALLGEKILPEGVTPTTDRINLVRHGDEPGEEMIEAYLLERRHPAEILRDLNIVDTPGTNAVIREHEELTRDFVPRSDLVLFVTSADRPFTESERGFLEQIRAWGKKIVFILNKIDLLQDPLDRRQVTTFVSENAERLLGEAPLVLAVSARQAKEAREQNNDALWKGSGFGAVEDYLLNTLDQEERVRLKLLNPLNVGLTLARKYKESAFDRLKLLAEDVATLQNIDTQLAAFHQEMLRDFEPRLGRMDALLSEMEVRGLNFFDERIRFSRIRELMNSEQIRRDFERDVVGDTPRDIDDEVGRIIDWIVERNLKLWQDISAYIDRRQIARHREGMIGEVTGTFSYNRQALLDSIGRASREAVGSYNRESEARKLAEEVRGASGMTVFAGAGMGLGVLMTALLSGAVADITGVVLATTLAATGLYVIPARRRQAKAEFSTKVAELRNRLREALTRQVHGAVAQSSERINESIAPYRRFVLVQQDQLNEARDELVTAEDGLMRLRTEIESKR</sequence>
<dbReference type="SUPFAM" id="SSF52540">
    <property type="entry name" value="P-loop containing nucleoside triphosphate hydrolases"/>
    <property type="match status" value="1"/>
</dbReference>
<protein>
    <submittedName>
        <fullName evidence="3">Dynamin family</fullName>
    </submittedName>
</protein>
<dbReference type="Gene3D" id="3.40.50.300">
    <property type="entry name" value="P-loop containing nucleotide triphosphate hydrolases"/>
    <property type="match status" value="1"/>
</dbReference>
<feature type="domain" description="Dynamin N-terminal" evidence="2">
    <location>
        <begin position="23"/>
        <end position="68"/>
    </location>
</feature>
<name>A0A6J4LXN3_9BACT</name>
<dbReference type="PANTHER" id="PTHR43681">
    <property type="entry name" value="TRANSMEMBRANE GTPASE FZO"/>
    <property type="match status" value="1"/>
</dbReference>
<dbReference type="InterPro" id="IPR027417">
    <property type="entry name" value="P-loop_NTPase"/>
</dbReference>
<reference evidence="3" key="1">
    <citation type="submission" date="2020-02" db="EMBL/GenBank/DDBJ databases">
        <authorList>
            <person name="Meier V. D."/>
        </authorList>
    </citation>
    <scope>NUCLEOTIDE SEQUENCE</scope>
    <source>
        <strain evidence="3">AVDCRST_MAG68</strain>
    </source>
</reference>
<dbReference type="InterPro" id="IPR051943">
    <property type="entry name" value="TRAFAC_Dynamin-like_GTPase"/>
</dbReference>
<dbReference type="Pfam" id="PF00350">
    <property type="entry name" value="Dynamin_N"/>
    <property type="match status" value="2"/>
</dbReference>
<evidence type="ECO:0000313" key="3">
    <source>
        <dbReference type="EMBL" id="CAA9343672.1"/>
    </source>
</evidence>
<dbReference type="EMBL" id="CADCTW010000151">
    <property type="protein sequence ID" value="CAA9343672.1"/>
    <property type="molecule type" value="Genomic_DNA"/>
</dbReference>
<dbReference type="NCBIfam" id="TIGR00231">
    <property type="entry name" value="small_GTP"/>
    <property type="match status" value="1"/>
</dbReference>